<evidence type="ECO:0000256" key="6">
    <source>
        <dbReference type="ARBA" id="ARBA00022723"/>
    </source>
</evidence>
<evidence type="ECO:0000256" key="7">
    <source>
        <dbReference type="ARBA" id="ARBA00022771"/>
    </source>
</evidence>
<sequence length="301" mass="34773">MAAFAAWLQTLPPWQFQVLIAAAAVVTLTALWLGVRKLRLARLIEDTQTARVRSAPQGFVELEGRAVMLEGEPVIAPLSGRYCVWYRYRVEEWRQGFRQRGHWRVVEAGESEALFALEDGSGRCIVDPAGAQVVTHHEDNWRSDERLPPGHHDPFGTYRYRESRLEADDPLYALGWFQTLRGAGDDSLKAETARLLRRWKADRAALLQRFDINRDGKIDPKEWQLVRKQAEQTVLRQRLQRETPDAVNLLRQPPRRGQPYVLSSYPQAHLSRRYRWQVWGGLLAFVLLAAFIAWCLQQRPV</sequence>
<evidence type="ECO:0000259" key="13">
    <source>
        <dbReference type="PROSITE" id="PS50222"/>
    </source>
</evidence>
<keyword evidence="11 12" id="KW-0472">Membrane</keyword>
<keyword evidence="4" id="KW-0808">Transferase</keyword>
<dbReference type="Pfam" id="PF12483">
    <property type="entry name" value="GIDE"/>
    <property type="match status" value="1"/>
</dbReference>
<dbReference type="EC" id="2.3.2.27" evidence="3"/>
<comment type="catalytic activity">
    <reaction evidence="1">
        <text>S-ubiquitinyl-[E2 ubiquitin-conjugating enzyme]-L-cysteine + [acceptor protein]-L-lysine = [E2 ubiquitin-conjugating enzyme]-L-cysteine + N(6)-ubiquitinyl-[acceptor protein]-L-lysine.</text>
        <dbReference type="EC" id="2.3.2.27"/>
    </reaction>
</comment>
<dbReference type="GO" id="GO:0005509">
    <property type="term" value="F:calcium ion binding"/>
    <property type="evidence" value="ECO:0007669"/>
    <property type="project" value="InterPro"/>
</dbReference>
<dbReference type="GO" id="GO:0016567">
    <property type="term" value="P:protein ubiquitination"/>
    <property type="evidence" value="ECO:0007669"/>
    <property type="project" value="InterPro"/>
</dbReference>
<keyword evidence="6" id="KW-0479">Metal-binding</keyword>
<dbReference type="GO" id="GO:0016020">
    <property type="term" value="C:membrane"/>
    <property type="evidence" value="ECO:0007669"/>
    <property type="project" value="UniProtKB-SubCell"/>
</dbReference>
<keyword evidence="9" id="KW-0862">Zinc</keyword>
<feature type="transmembrane region" description="Helical" evidence="12">
    <location>
        <begin position="14"/>
        <end position="35"/>
    </location>
</feature>
<proteinExistence type="predicted"/>
<keyword evidence="10 12" id="KW-1133">Transmembrane helix</keyword>
<evidence type="ECO:0000256" key="9">
    <source>
        <dbReference type="ARBA" id="ARBA00022833"/>
    </source>
</evidence>
<dbReference type="PROSITE" id="PS50222">
    <property type="entry name" value="EF_HAND_2"/>
    <property type="match status" value="1"/>
</dbReference>
<dbReference type="GO" id="GO:0008270">
    <property type="term" value="F:zinc ion binding"/>
    <property type="evidence" value="ECO:0007669"/>
    <property type="project" value="UniProtKB-KW"/>
</dbReference>
<dbReference type="Proteomes" id="UP001321825">
    <property type="component" value="Chromosome"/>
</dbReference>
<evidence type="ECO:0000256" key="11">
    <source>
        <dbReference type="ARBA" id="ARBA00023136"/>
    </source>
</evidence>
<evidence type="ECO:0000256" key="8">
    <source>
        <dbReference type="ARBA" id="ARBA00022786"/>
    </source>
</evidence>
<keyword evidence="15" id="KW-1185">Reference proteome</keyword>
<feature type="transmembrane region" description="Helical" evidence="12">
    <location>
        <begin position="276"/>
        <end position="294"/>
    </location>
</feature>
<reference evidence="15" key="1">
    <citation type="journal article" date="2024" name="Int. J. Syst. Evol. Microbiol.">
        <title>Methylomarinovum tepidoasis sp. nov., a moderately thermophilic methanotroph of the family Methylothermaceae isolated from a deep-sea hydrothermal field.</title>
        <authorList>
            <person name="Hirayama H."/>
            <person name="Takaki Y."/>
            <person name="Abe M."/>
            <person name="Miyazaki M."/>
            <person name="Uematsu K."/>
            <person name="Matsui Y."/>
            <person name="Takai K."/>
        </authorList>
    </citation>
    <scope>NUCLEOTIDE SEQUENCE [LARGE SCALE GENOMIC DNA]</scope>
    <source>
        <strain evidence="15">IT-9</strain>
    </source>
</reference>
<feature type="domain" description="EF-hand" evidence="13">
    <location>
        <begin position="198"/>
        <end position="233"/>
    </location>
</feature>
<evidence type="ECO:0000313" key="15">
    <source>
        <dbReference type="Proteomes" id="UP001321825"/>
    </source>
</evidence>
<dbReference type="InterPro" id="IPR002048">
    <property type="entry name" value="EF_hand_dom"/>
</dbReference>
<evidence type="ECO:0000256" key="3">
    <source>
        <dbReference type="ARBA" id="ARBA00012483"/>
    </source>
</evidence>
<evidence type="ECO:0000256" key="4">
    <source>
        <dbReference type="ARBA" id="ARBA00022679"/>
    </source>
</evidence>
<dbReference type="InterPro" id="IPR022170">
    <property type="entry name" value="MUL1-like"/>
</dbReference>
<name>A0AAU9CBY1_9GAMM</name>
<comment type="subcellular location">
    <subcellularLocation>
        <location evidence="2">Membrane</location>
        <topology evidence="2">Multi-pass membrane protein</topology>
    </subcellularLocation>
</comment>
<organism evidence="14 15">
    <name type="scientific">Methylomarinovum caldicuralii</name>
    <dbReference type="NCBI Taxonomy" id="438856"/>
    <lineage>
        <taxon>Bacteria</taxon>
        <taxon>Pseudomonadati</taxon>
        <taxon>Pseudomonadota</taxon>
        <taxon>Gammaproteobacteria</taxon>
        <taxon>Methylococcales</taxon>
        <taxon>Methylothermaceae</taxon>
        <taxon>Methylomarinovum</taxon>
    </lineage>
</organism>
<dbReference type="InterPro" id="IPR018247">
    <property type="entry name" value="EF_Hand_1_Ca_BS"/>
</dbReference>
<dbReference type="KEGG" id="mcau:MIT9_P0008"/>
<protein>
    <recommendedName>
        <fullName evidence="3">RING-type E3 ubiquitin transferase</fullName>
        <ecNumber evidence="3">2.3.2.27</ecNumber>
    </recommendedName>
</protein>
<accession>A0AAU9CBY1</accession>
<dbReference type="EMBL" id="AP024714">
    <property type="protein sequence ID" value="BCX80435.1"/>
    <property type="molecule type" value="Genomic_DNA"/>
</dbReference>
<evidence type="ECO:0000256" key="12">
    <source>
        <dbReference type="SAM" id="Phobius"/>
    </source>
</evidence>
<dbReference type="RefSeq" id="WP_317705424.1">
    <property type="nucleotide sequence ID" value="NZ_AP024714.1"/>
</dbReference>
<evidence type="ECO:0000256" key="1">
    <source>
        <dbReference type="ARBA" id="ARBA00000900"/>
    </source>
</evidence>
<evidence type="ECO:0000256" key="10">
    <source>
        <dbReference type="ARBA" id="ARBA00022989"/>
    </source>
</evidence>
<evidence type="ECO:0000313" key="14">
    <source>
        <dbReference type="EMBL" id="BCX80435.1"/>
    </source>
</evidence>
<keyword evidence="7" id="KW-0863">Zinc-finger</keyword>
<evidence type="ECO:0000256" key="2">
    <source>
        <dbReference type="ARBA" id="ARBA00004141"/>
    </source>
</evidence>
<evidence type="ECO:0000256" key="5">
    <source>
        <dbReference type="ARBA" id="ARBA00022692"/>
    </source>
</evidence>
<gene>
    <name evidence="14" type="ORF">MIT9_P0008</name>
</gene>
<dbReference type="GO" id="GO:0061630">
    <property type="term" value="F:ubiquitin protein ligase activity"/>
    <property type="evidence" value="ECO:0007669"/>
    <property type="project" value="UniProtKB-EC"/>
</dbReference>
<dbReference type="AlphaFoldDB" id="A0AAU9CBY1"/>
<keyword evidence="8" id="KW-0833">Ubl conjugation pathway</keyword>
<dbReference type="PROSITE" id="PS00018">
    <property type="entry name" value="EF_HAND_1"/>
    <property type="match status" value="1"/>
</dbReference>
<dbReference type="Pfam" id="PF13202">
    <property type="entry name" value="EF-hand_5"/>
    <property type="match status" value="1"/>
</dbReference>
<keyword evidence="5 12" id="KW-0812">Transmembrane</keyword>